<accession>V5HCR4</accession>
<evidence type="ECO:0000256" key="1">
    <source>
        <dbReference type="SAM" id="SignalP"/>
    </source>
</evidence>
<organism evidence="2">
    <name type="scientific">Ixodes ricinus</name>
    <name type="common">Common tick</name>
    <name type="synonym">Acarus ricinus</name>
    <dbReference type="NCBI Taxonomy" id="34613"/>
    <lineage>
        <taxon>Eukaryota</taxon>
        <taxon>Metazoa</taxon>
        <taxon>Ecdysozoa</taxon>
        <taxon>Arthropoda</taxon>
        <taxon>Chelicerata</taxon>
        <taxon>Arachnida</taxon>
        <taxon>Acari</taxon>
        <taxon>Parasitiformes</taxon>
        <taxon>Ixodida</taxon>
        <taxon>Ixodoidea</taxon>
        <taxon>Ixodidae</taxon>
        <taxon>Ixodinae</taxon>
        <taxon>Ixodes</taxon>
    </lineage>
</organism>
<feature type="chain" id="PRO_5004735725" evidence="1">
    <location>
        <begin position="22"/>
        <end position="140"/>
    </location>
</feature>
<proteinExistence type="evidence at transcript level"/>
<feature type="signal peptide" evidence="1">
    <location>
        <begin position="1"/>
        <end position="21"/>
    </location>
</feature>
<protein>
    <submittedName>
        <fullName evidence="2">Putative secreted protein</fullName>
    </submittedName>
</protein>
<evidence type="ECO:0000313" key="2">
    <source>
        <dbReference type="EMBL" id="JAB71063.1"/>
    </source>
</evidence>
<reference evidence="2" key="1">
    <citation type="journal article" date="2015" name="Sci. Rep.">
        <title>Tissue- and time-dependent transcription in Ixodes ricinus salivary glands and midguts when blood feeding on the vertebrate host.</title>
        <authorList>
            <person name="Kotsyfakis M."/>
            <person name="Schwarz A."/>
            <person name="Erhart J."/>
            <person name="Ribeiro J.M."/>
        </authorList>
    </citation>
    <scope>NUCLEOTIDE SEQUENCE</scope>
    <source>
        <tissue evidence="2">Salivary gland and midgut</tissue>
    </source>
</reference>
<dbReference type="EMBL" id="GANP01013405">
    <property type="protein sequence ID" value="JAB71063.1"/>
    <property type="molecule type" value="mRNA"/>
</dbReference>
<sequence length="140" mass="16127">MRIIVEALAFASFVLCFSAEARLLTVFKNKESAQKNITIGFLLDGFTHSDARFDSQVGEWLTSVKNKAEAELKKDLAMDIALEISDIKVPRNQLLKEIKTWTTGEYMHADTVVNYIKTYFKNSYNPRYSMSCYKGHTLWR</sequence>
<dbReference type="AlphaFoldDB" id="V5HCR4"/>
<name>V5HCR4_IXORI</name>
<keyword evidence="1" id="KW-0732">Signal</keyword>